<dbReference type="EMBL" id="ONZQ02000006">
    <property type="protein sequence ID" value="SPO02186.1"/>
    <property type="molecule type" value="Genomic_DNA"/>
</dbReference>
<dbReference type="AlphaFoldDB" id="A0AAE8MWX5"/>
<evidence type="ECO:0000256" key="6">
    <source>
        <dbReference type="ARBA" id="ARBA00023242"/>
    </source>
</evidence>
<evidence type="ECO:0000256" key="5">
    <source>
        <dbReference type="ARBA" id="ARBA00023002"/>
    </source>
</evidence>
<evidence type="ECO:0000313" key="9">
    <source>
        <dbReference type="EMBL" id="SPO02186.1"/>
    </source>
</evidence>
<dbReference type="InterPro" id="IPR045170">
    <property type="entry name" value="MTOX"/>
</dbReference>
<gene>
    <name evidence="9" type="ORF">DNG_04859</name>
</gene>
<evidence type="ECO:0000313" key="10">
    <source>
        <dbReference type="Proteomes" id="UP001187682"/>
    </source>
</evidence>
<keyword evidence="10" id="KW-1185">Reference proteome</keyword>
<evidence type="ECO:0000256" key="4">
    <source>
        <dbReference type="ARBA" id="ARBA00022827"/>
    </source>
</evidence>
<organism evidence="9 10">
    <name type="scientific">Cephalotrichum gorgonifer</name>
    <dbReference type="NCBI Taxonomy" id="2041049"/>
    <lineage>
        <taxon>Eukaryota</taxon>
        <taxon>Fungi</taxon>
        <taxon>Dikarya</taxon>
        <taxon>Ascomycota</taxon>
        <taxon>Pezizomycotina</taxon>
        <taxon>Sordariomycetes</taxon>
        <taxon>Hypocreomycetidae</taxon>
        <taxon>Microascales</taxon>
        <taxon>Microascaceae</taxon>
        <taxon>Cephalotrichum</taxon>
    </lineage>
</organism>
<dbReference type="CDD" id="cd12148">
    <property type="entry name" value="fungal_TF_MHR"/>
    <property type="match status" value="1"/>
</dbReference>
<protein>
    <submittedName>
        <fullName evidence="9">Related to fructosyl amino acid oxidase</fullName>
    </submittedName>
</protein>
<dbReference type="Gene3D" id="3.30.9.10">
    <property type="entry name" value="D-Amino Acid Oxidase, subunit A, domain 2"/>
    <property type="match status" value="1"/>
</dbReference>
<dbReference type="InterPro" id="IPR007219">
    <property type="entry name" value="XnlR_reg_dom"/>
</dbReference>
<dbReference type="InterPro" id="IPR006076">
    <property type="entry name" value="FAD-dep_OxRdtase"/>
</dbReference>
<feature type="compositionally biased region" description="Low complexity" evidence="7">
    <location>
        <begin position="616"/>
        <end position="626"/>
    </location>
</feature>
<feature type="region of interest" description="Disordered" evidence="7">
    <location>
        <begin position="607"/>
        <end position="626"/>
    </location>
</feature>
<keyword evidence="3" id="KW-0285">Flavoprotein</keyword>
<name>A0AAE8MWX5_9PEZI</name>
<dbReference type="Pfam" id="PF01266">
    <property type="entry name" value="DAO"/>
    <property type="match status" value="1"/>
</dbReference>
<proteinExistence type="inferred from homology"/>
<dbReference type="SUPFAM" id="SSF51905">
    <property type="entry name" value="FAD/NAD(P)-binding domain"/>
    <property type="match status" value="1"/>
</dbReference>
<dbReference type="GO" id="GO:0008270">
    <property type="term" value="F:zinc ion binding"/>
    <property type="evidence" value="ECO:0007669"/>
    <property type="project" value="InterPro"/>
</dbReference>
<dbReference type="PANTHER" id="PTHR10961:SF26">
    <property type="entry name" value="L-SACCHAROPINE OXIDASE"/>
    <property type="match status" value="1"/>
</dbReference>
<dbReference type="GO" id="GO:0008115">
    <property type="term" value="F:sarcosine oxidase activity"/>
    <property type="evidence" value="ECO:0007669"/>
    <property type="project" value="TreeGrafter"/>
</dbReference>
<dbReference type="Proteomes" id="UP001187682">
    <property type="component" value="Unassembled WGS sequence"/>
</dbReference>
<dbReference type="GO" id="GO:0050660">
    <property type="term" value="F:flavin adenine dinucleotide binding"/>
    <property type="evidence" value="ECO:0007669"/>
    <property type="project" value="InterPro"/>
</dbReference>
<keyword evidence="5" id="KW-0560">Oxidoreductase</keyword>
<dbReference type="InterPro" id="IPR036188">
    <property type="entry name" value="FAD/NAD-bd_sf"/>
</dbReference>
<keyword evidence="4" id="KW-0274">FAD</keyword>
<dbReference type="GO" id="GO:0006351">
    <property type="term" value="P:DNA-templated transcription"/>
    <property type="evidence" value="ECO:0007669"/>
    <property type="project" value="InterPro"/>
</dbReference>
<dbReference type="PANTHER" id="PTHR10961">
    <property type="entry name" value="PEROXISOMAL SARCOSINE OXIDASE"/>
    <property type="match status" value="1"/>
</dbReference>
<reference evidence="9" key="1">
    <citation type="submission" date="2018-03" db="EMBL/GenBank/DDBJ databases">
        <authorList>
            <person name="Guldener U."/>
        </authorList>
    </citation>
    <scope>NUCLEOTIDE SEQUENCE</scope>
</reference>
<dbReference type="GO" id="GO:0003677">
    <property type="term" value="F:DNA binding"/>
    <property type="evidence" value="ECO:0007669"/>
    <property type="project" value="InterPro"/>
</dbReference>
<dbReference type="SMART" id="SM00906">
    <property type="entry name" value="Fungal_trans"/>
    <property type="match status" value="1"/>
</dbReference>
<dbReference type="GO" id="GO:0051698">
    <property type="term" value="F:saccharopine oxidase activity"/>
    <property type="evidence" value="ECO:0007669"/>
    <property type="project" value="TreeGrafter"/>
</dbReference>
<dbReference type="Gene3D" id="3.50.50.60">
    <property type="entry name" value="FAD/NAD(P)-binding domain"/>
    <property type="match status" value="1"/>
</dbReference>
<evidence type="ECO:0000256" key="3">
    <source>
        <dbReference type="ARBA" id="ARBA00022630"/>
    </source>
</evidence>
<feature type="domain" description="Xylanolytic transcriptional activator regulatory" evidence="8">
    <location>
        <begin position="669"/>
        <end position="745"/>
    </location>
</feature>
<sequence>MGKPSVLIVGGGVFGTSTAYHLSLRGYDRVTVLDRFDAPSMDSAATDLNKVVRADYPNPLYTKLGLEAMSVWKDPRSIFAGMYRETGWIMSAHSMTRGWLESARKTAEKAGRKGVEYLSAEQMKERWPALTGDFPDWTNLYSPAAGWAPSGQALLRMANAARSQGVQYIFGEKGYVKQLIYDRDGTCKGVIAADGTVHRADVVVLSTGANTATLVEAKIEVVAQTSVICVIKLEPYEIEKYRNIPIIDDFEQGIIFPPDENGFIKLCSCRCLTNYKNKVLPGASILHSLGDYPYDGCPKEIEDEMRVFVREMIPELADRPFISTKLCWDGLAGDLNFRICPYPETKNLFVATIGSNHGFKFLPVIGKYVADMLEGKLGQEWRDLWSWKNGEVPADFQDPHPWPTRDLSELSGWKGRNAPGHDRLITVPENYVRRLERQASAAREASLSLSSPPGLCSVPVAATPSRSESGVAIQHEPSLGSSTAEGFVQELKGLSSPPATGDPDAITSPGSSSEREGCYTYSRLRFDFLRPEVSFRLPPKNYAFYLFDAFEEGFCDYHWYLRKEFRTRLELTYLDPASQSGDRNWLCKVSVVMALAETWIYGRSSPGEENPPWRVAGASSDASSPPGSEFFDQGLLLLKTASEEVVLEHVEAYNLIVFYCYSLNRRKTAYSFASQSIALAKLLRLDRPRTSRGPGETDADLRVQNEHRKRIWWTSYCLERMVSTDLGLEPASLAVPALPSAEGLVGEEEHGEFYDARVLAAQARLCEIKRCVVATTAAGGLKSAADGEEKRRVLRPCLDMLSAWWESLGPGMTFEFADGIPAGMMALPFARVLSSLYLRYHQCFILLLRPFYLQELAWVVQNRGPSARFSPSKHGDPAPQISSINDEVAMSMKADCFHAARNNCKILLDLCKYGKIAKFGYWESSHLFSSLAILSLAGITATNIPGGMCPGGDGDGDAGLYARARELLEDMAREGNPASRDHVVLLSDVESMVRKLSPSAAGSRDEVDGAAADSCALSSGLTNLGYGVGIDDQVWGDVDWEDLLSTYAQGI</sequence>
<comment type="cofactor">
    <cofactor evidence="1">
        <name>FAD</name>
        <dbReference type="ChEBI" id="CHEBI:57692"/>
    </cofactor>
</comment>
<keyword evidence="6" id="KW-0539">Nucleus</keyword>
<evidence type="ECO:0000259" key="8">
    <source>
        <dbReference type="SMART" id="SM00906"/>
    </source>
</evidence>
<evidence type="ECO:0000256" key="2">
    <source>
        <dbReference type="ARBA" id="ARBA00010989"/>
    </source>
</evidence>
<comment type="similarity">
    <text evidence="2">Belongs to the MSOX/MTOX family.</text>
</comment>
<evidence type="ECO:0000256" key="1">
    <source>
        <dbReference type="ARBA" id="ARBA00001974"/>
    </source>
</evidence>
<feature type="region of interest" description="Disordered" evidence="7">
    <location>
        <begin position="492"/>
        <end position="516"/>
    </location>
</feature>
<dbReference type="Pfam" id="PF04082">
    <property type="entry name" value="Fungal_trans"/>
    <property type="match status" value="1"/>
</dbReference>
<accession>A0AAE8MWX5</accession>
<comment type="caution">
    <text evidence="9">The sequence shown here is derived from an EMBL/GenBank/DDBJ whole genome shotgun (WGS) entry which is preliminary data.</text>
</comment>
<evidence type="ECO:0000256" key="7">
    <source>
        <dbReference type="SAM" id="MobiDB-lite"/>
    </source>
</evidence>